<evidence type="ECO:0000256" key="8">
    <source>
        <dbReference type="ARBA" id="ARBA00023125"/>
    </source>
</evidence>
<dbReference type="FunFam" id="3.30.160.60:FF:000012">
    <property type="entry name" value="RB-associated KRAB zinc finger protein-like"/>
    <property type="match status" value="1"/>
</dbReference>
<evidence type="ECO:0000313" key="15">
    <source>
        <dbReference type="Proteomes" id="UP000683360"/>
    </source>
</evidence>
<reference evidence="14" key="1">
    <citation type="submission" date="2021-03" db="EMBL/GenBank/DDBJ databases">
        <authorList>
            <person name="Bekaert M."/>
        </authorList>
    </citation>
    <scope>NUCLEOTIDE SEQUENCE</scope>
</reference>
<keyword evidence="15" id="KW-1185">Reference proteome</keyword>
<keyword evidence="6" id="KW-0862">Zinc</keyword>
<dbReference type="Proteomes" id="UP000683360">
    <property type="component" value="Unassembled WGS sequence"/>
</dbReference>
<dbReference type="Pfam" id="PF00096">
    <property type="entry name" value="zf-C2H2"/>
    <property type="match status" value="4"/>
</dbReference>
<dbReference type="GO" id="GO:0005634">
    <property type="term" value="C:nucleus"/>
    <property type="evidence" value="ECO:0007669"/>
    <property type="project" value="UniProtKB-SubCell"/>
</dbReference>
<evidence type="ECO:0000313" key="14">
    <source>
        <dbReference type="EMBL" id="CAG2241887.1"/>
    </source>
</evidence>
<dbReference type="GO" id="GO:0003700">
    <property type="term" value="F:DNA-binding transcription factor activity"/>
    <property type="evidence" value="ECO:0007669"/>
    <property type="project" value="TreeGrafter"/>
</dbReference>
<keyword evidence="8" id="KW-0238">DNA-binding</keyword>
<feature type="compositionally biased region" description="Low complexity" evidence="12">
    <location>
        <begin position="33"/>
        <end position="46"/>
    </location>
</feature>
<evidence type="ECO:0000256" key="5">
    <source>
        <dbReference type="ARBA" id="ARBA00022771"/>
    </source>
</evidence>
<dbReference type="AlphaFoldDB" id="A0A8S3UGT4"/>
<dbReference type="PANTHER" id="PTHR24404:SF106">
    <property type="entry name" value="C2H2-TYPE DOMAIN-CONTAINING PROTEIN"/>
    <property type="match status" value="1"/>
</dbReference>
<feature type="domain" description="C2H2-type" evidence="13">
    <location>
        <begin position="98"/>
        <end position="125"/>
    </location>
</feature>
<dbReference type="PROSITE" id="PS00028">
    <property type="entry name" value="ZINC_FINGER_C2H2_1"/>
    <property type="match status" value="7"/>
</dbReference>
<feature type="domain" description="C2H2-type" evidence="13">
    <location>
        <begin position="184"/>
        <end position="211"/>
    </location>
</feature>
<keyword evidence="4" id="KW-0677">Repeat</keyword>
<dbReference type="InterPro" id="IPR036236">
    <property type="entry name" value="Znf_C2H2_sf"/>
</dbReference>
<keyword evidence="9" id="KW-0804">Transcription</keyword>
<dbReference type="GO" id="GO:0000978">
    <property type="term" value="F:RNA polymerase II cis-regulatory region sequence-specific DNA binding"/>
    <property type="evidence" value="ECO:0007669"/>
    <property type="project" value="TreeGrafter"/>
</dbReference>
<evidence type="ECO:0000259" key="13">
    <source>
        <dbReference type="PROSITE" id="PS50157"/>
    </source>
</evidence>
<accession>A0A8S3UGT4</accession>
<dbReference type="PROSITE" id="PS50157">
    <property type="entry name" value="ZINC_FINGER_C2H2_2"/>
    <property type="match status" value="6"/>
</dbReference>
<dbReference type="GO" id="GO:0006357">
    <property type="term" value="P:regulation of transcription by RNA polymerase II"/>
    <property type="evidence" value="ECO:0007669"/>
    <property type="project" value="TreeGrafter"/>
</dbReference>
<dbReference type="SUPFAM" id="SSF57667">
    <property type="entry name" value="beta-beta-alpha zinc fingers"/>
    <property type="match status" value="5"/>
</dbReference>
<organism evidence="14 15">
    <name type="scientific">Mytilus edulis</name>
    <name type="common">Blue mussel</name>
    <dbReference type="NCBI Taxonomy" id="6550"/>
    <lineage>
        <taxon>Eukaryota</taxon>
        <taxon>Metazoa</taxon>
        <taxon>Spiralia</taxon>
        <taxon>Lophotrochozoa</taxon>
        <taxon>Mollusca</taxon>
        <taxon>Bivalvia</taxon>
        <taxon>Autobranchia</taxon>
        <taxon>Pteriomorphia</taxon>
        <taxon>Mytilida</taxon>
        <taxon>Mytiloidea</taxon>
        <taxon>Mytilidae</taxon>
        <taxon>Mytilinae</taxon>
        <taxon>Mytilus</taxon>
    </lineage>
</organism>
<evidence type="ECO:0000256" key="6">
    <source>
        <dbReference type="ARBA" id="ARBA00022833"/>
    </source>
</evidence>
<dbReference type="InterPro" id="IPR013087">
    <property type="entry name" value="Znf_C2H2_type"/>
</dbReference>
<name>A0A8S3UGT4_MYTED</name>
<proteinExistence type="inferred from homology"/>
<gene>
    <name evidence="14" type="ORF">MEDL_54058</name>
</gene>
<evidence type="ECO:0000256" key="2">
    <source>
        <dbReference type="ARBA" id="ARBA00006991"/>
    </source>
</evidence>
<evidence type="ECO:0000256" key="9">
    <source>
        <dbReference type="ARBA" id="ARBA00023163"/>
    </source>
</evidence>
<comment type="caution">
    <text evidence="14">The sequence shown here is derived from an EMBL/GenBank/DDBJ whole genome shotgun (WGS) entry which is preliminary data.</text>
</comment>
<evidence type="ECO:0000256" key="1">
    <source>
        <dbReference type="ARBA" id="ARBA00004123"/>
    </source>
</evidence>
<dbReference type="SMART" id="SM00355">
    <property type="entry name" value="ZnF_C2H2"/>
    <property type="match status" value="9"/>
</dbReference>
<evidence type="ECO:0000256" key="3">
    <source>
        <dbReference type="ARBA" id="ARBA00022723"/>
    </source>
</evidence>
<dbReference type="InterPro" id="IPR050589">
    <property type="entry name" value="Ikaros_C2H2-ZF"/>
</dbReference>
<comment type="similarity">
    <text evidence="2">Belongs to the krueppel C2H2-type zinc-finger protein family.</text>
</comment>
<keyword evidence="10" id="KW-0539">Nucleus</keyword>
<keyword evidence="7" id="KW-0805">Transcription regulation</keyword>
<feature type="domain" description="C2H2-type" evidence="13">
    <location>
        <begin position="212"/>
        <end position="239"/>
    </location>
</feature>
<dbReference type="EMBL" id="CAJPWZ010002601">
    <property type="protein sequence ID" value="CAG2241887.1"/>
    <property type="molecule type" value="Genomic_DNA"/>
</dbReference>
<keyword evidence="3" id="KW-0479">Metal-binding</keyword>
<sequence length="503" mass="57802">METDNHEPPSQDETEVLVESAEPTPLVISTITSEAVGESEAAAESSELPDEDEPAENNEMIEVPQCPNPLQCRYCGKVFTRSFYRKEHERIHTGEKPFSCSFCGKRFNSQGSCRKHERTHMRSKSRTHECEHCGKNFKDMTTLRTHLRTHTGDKPYSCDVCGRSFSFETVLKKHMMFHNGQKQFQCMVCSKSYFTAYDLRVHVRSHTGEKPYKCHFCSQSFATGRRRNLHEKCHEKTGAHHCKQCGMIFRSVESLALHQVKSQLAGGCSYINNTHQTIANEDVTPEPNHYEKPNEQNKAYNHYNGLNENEEFDIEFLGQTIHDSNPFGSPNTSQSYEVHKTNIYPTGLLKSTEGCIKKEPISDHEVYNNEEYYESLSVQRSIHPIATVDHPIASSQRIHSPVQSRNFFDRPLPEPQQLSVISTDEKYVQTIMLSDTDKLFCDMETAGKVHECKHCRIIFRDYSMYLVHKTLHINPVKPFVCHLCGNEAENGVDFNAHLIWHMK</sequence>
<feature type="domain" description="C2H2-type" evidence="13">
    <location>
        <begin position="128"/>
        <end position="155"/>
    </location>
</feature>
<evidence type="ECO:0000256" key="12">
    <source>
        <dbReference type="SAM" id="MobiDB-lite"/>
    </source>
</evidence>
<dbReference type="GO" id="GO:0008270">
    <property type="term" value="F:zinc ion binding"/>
    <property type="evidence" value="ECO:0007669"/>
    <property type="project" value="UniProtKB-KW"/>
</dbReference>
<comment type="subcellular location">
    <subcellularLocation>
        <location evidence="1">Nucleus</location>
    </subcellularLocation>
</comment>
<dbReference type="FunFam" id="3.30.160.60:FF:000761">
    <property type="entry name" value="Zinc finger protein 449"/>
    <property type="match status" value="1"/>
</dbReference>
<feature type="domain" description="C2H2-type" evidence="13">
    <location>
        <begin position="156"/>
        <end position="183"/>
    </location>
</feature>
<dbReference type="PANTHER" id="PTHR24404">
    <property type="entry name" value="ZINC FINGER PROTEIN"/>
    <property type="match status" value="1"/>
</dbReference>
<dbReference type="FunFam" id="3.30.160.60:FF:002343">
    <property type="entry name" value="Zinc finger protein 33A"/>
    <property type="match status" value="1"/>
</dbReference>
<evidence type="ECO:0000256" key="11">
    <source>
        <dbReference type="PROSITE-ProRule" id="PRU00042"/>
    </source>
</evidence>
<protein>
    <submittedName>
        <fullName evidence="14">KRAB</fullName>
    </submittedName>
</protein>
<feature type="region of interest" description="Disordered" evidence="12">
    <location>
        <begin position="1"/>
        <end position="55"/>
    </location>
</feature>
<evidence type="ECO:0000256" key="4">
    <source>
        <dbReference type="ARBA" id="ARBA00022737"/>
    </source>
</evidence>
<evidence type="ECO:0000256" key="7">
    <source>
        <dbReference type="ARBA" id="ARBA00023015"/>
    </source>
</evidence>
<keyword evidence="5 11" id="KW-0863">Zinc-finger</keyword>
<dbReference type="OrthoDB" id="654211at2759"/>
<feature type="domain" description="C2H2-type" evidence="13">
    <location>
        <begin position="70"/>
        <end position="97"/>
    </location>
</feature>
<dbReference type="Gene3D" id="3.30.160.60">
    <property type="entry name" value="Classic Zinc Finger"/>
    <property type="match status" value="7"/>
</dbReference>
<evidence type="ECO:0000256" key="10">
    <source>
        <dbReference type="ARBA" id="ARBA00023242"/>
    </source>
</evidence>